<sequence>MKFTASTFIALTLIAASRPAHSAPVPLNARGLASIIEGIVGGGIQDIIGDFVGGLAPAALTSTAVSARGFLGDLEGVVGTGIQDIIGTIFSRRSFSDLTDDQVNTFFEWVNQQSTKGGKREVMGRSSLTTALKDAAEALTPGALAGLEKLLSGSGSSSATSATTVVSASATATALSARGLASIIEGIVGGGIQDIIGDFVGGLAPAAPTVSAVSARGLLDDVEGVVGTGIEGILGTIFSRRSFSDLTDDQVNTFFEWVNQQSTKGGKRKVLARSLLTTALKDAAEALTPAALSGLEKLFGSGGSSTATSAAPAAATSLNALD</sequence>
<accession>A0AAD7K9N7</accession>
<protein>
    <submittedName>
        <fullName evidence="2">Uncharacterized protein</fullName>
    </submittedName>
</protein>
<evidence type="ECO:0000313" key="2">
    <source>
        <dbReference type="EMBL" id="KAJ7779928.1"/>
    </source>
</evidence>
<evidence type="ECO:0000256" key="1">
    <source>
        <dbReference type="SAM" id="SignalP"/>
    </source>
</evidence>
<dbReference type="EMBL" id="JARKIB010000005">
    <property type="protein sequence ID" value="KAJ7779928.1"/>
    <property type="molecule type" value="Genomic_DNA"/>
</dbReference>
<name>A0AAD7K9N7_9AGAR</name>
<feature type="chain" id="PRO_5042111728" evidence="1">
    <location>
        <begin position="23"/>
        <end position="322"/>
    </location>
</feature>
<comment type="caution">
    <text evidence="2">The sequence shown here is derived from an EMBL/GenBank/DDBJ whole genome shotgun (WGS) entry which is preliminary data.</text>
</comment>
<reference evidence="2" key="1">
    <citation type="submission" date="2023-03" db="EMBL/GenBank/DDBJ databases">
        <title>Massive genome expansion in bonnet fungi (Mycena s.s.) driven by repeated elements and novel gene families across ecological guilds.</title>
        <authorList>
            <consortium name="Lawrence Berkeley National Laboratory"/>
            <person name="Harder C.B."/>
            <person name="Miyauchi S."/>
            <person name="Viragh M."/>
            <person name="Kuo A."/>
            <person name="Thoen E."/>
            <person name="Andreopoulos B."/>
            <person name="Lu D."/>
            <person name="Skrede I."/>
            <person name="Drula E."/>
            <person name="Henrissat B."/>
            <person name="Morin E."/>
            <person name="Kohler A."/>
            <person name="Barry K."/>
            <person name="LaButti K."/>
            <person name="Morin E."/>
            <person name="Salamov A."/>
            <person name="Lipzen A."/>
            <person name="Mereny Z."/>
            <person name="Hegedus B."/>
            <person name="Baldrian P."/>
            <person name="Stursova M."/>
            <person name="Weitz H."/>
            <person name="Taylor A."/>
            <person name="Grigoriev I.V."/>
            <person name="Nagy L.G."/>
            <person name="Martin F."/>
            <person name="Kauserud H."/>
        </authorList>
    </citation>
    <scope>NUCLEOTIDE SEQUENCE</scope>
    <source>
        <strain evidence="2">CBHHK182m</strain>
    </source>
</reference>
<feature type="signal peptide" evidence="1">
    <location>
        <begin position="1"/>
        <end position="22"/>
    </location>
</feature>
<keyword evidence="1" id="KW-0732">Signal</keyword>
<evidence type="ECO:0000313" key="3">
    <source>
        <dbReference type="Proteomes" id="UP001215598"/>
    </source>
</evidence>
<keyword evidence="3" id="KW-1185">Reference proteome</keyword>
<dbReference type="Proteomes" id="UP001215598">
    <property type="component" value="Unassembled WGS sequence"/>
</dbReference>
<gene>
    <name evidence="2" type="ORF">B0H16DRAFT_1500248</name>
</gene>
<dbReference type="AlphaFoldDB" id="A0AAD7K9N7"/>
<organism evidence="2 3">
    <name type="scientific">Mycena metata</name>
    <dbReference type="NCBI Taxonomy" id="1033252"/>
    <lineage>
        <taxon>Eukaryota</taxon>
        <taxon>Fungi</taxon>
        <taxon>Dikarya</taxon>
        <taxon>Basidiomycota</taxon>
        <taxon>Agaricomycotina</taxon>
        <taxon>Agaricomycetes</taxon>
        <taxon>Agaricomycetidae</taxon>
        <taxon>Agaricales</taxon>
        <taxon>Marasmiineae</taxon>
        <taxon>Mycenaceae</taxon>
        <taxon>Mycena</taxon>
    </lineage>
</organism>
<proteinExistence type="predicted"/>